<feature type="repeat" description="ANK" evidence="3">
    <location>
        <begin position="67"/>
        <end position="99"/>
    </location>
</feature>
<keyword evidence="2 3" id="KW-0040">ANK repeat</keyword>
<accession>A0A8S1ZVF0</accession>
<feature type="repeat" description="ANK" evidence="3">
    <location>
        <begin position="222"/>
        <end position="254"/>
    </location>
</feature>
<dbReference type="Pfam" id="PF12430">
    <property type="entry name" value="ABA_GPCR"/>
    <property type="match status" value="1"/>
</dbReference>
<evidence type="ECO:0000259" key="5">
    <source>
        <dbReference type="Pfam" id="PF12430"/>
    </source>
</evidence>
<feature type="domain" description="Abscisic acid G-protein coupled receptor-like" evidence="5">
    <location>
        <begin position="669"/>
        <end position="726"/>
    </location>
</feature>
<dbReference type="SUPFAM" id="SSF48403">
    <property type="entry name" value="Ankyrin repeat"/>
    <property type="match status" value="1"/>
</dbReference>
<dbReference type="Proteomes" id="UP000682877">
    <property type="component" value="Chromosome 3"/>
</dbReference>
<dbReference type="PANTHER" id="PTHR24186:SF50">
    <property type="entry name" value="ANKYRIN REPEAT-CONTAINING PROTEIN ITN1-LIKE ISOFORM X1"/>
    <property type="match status" value="1"/>
</dbReference>
<dbReference type="Pfam" id="PF00023">
    <property type="entry name" value="Ank"/>
    <property type="match status" value="1"/>
</dbReference>
<dbReference type="InterPro" id="IPR029063">
    <property type="entry name" value="SAM-dependent_MTases_sf"/>
</dbReference>
<sequence length="966" mass="108866">MEWRLLNAAAAGDIRLLDLTTFHQSEFDKRTPHNNNVLHIAAKHQRLDFATAILNLCPSLLLGENNNGDTPLHVAASVGSFEVSKLLVNSANQVTSDVENRGLTDTRMQLLRSTNKQNDTALHVAFKNRHVDVAKFFVEEDTRLLMLDMVNSNIVSPLYLAIERGLFNIADIILEISPLVSCKGRKGLNALHAAVDSDIVSTGFLRKLMEKRPEMIKQVDVIGWTPLHYSEWLGKTEITRLLLRHDSSAAYISDKEGQCPLHLAASTGQLGAYRELVCSCPYVWELVDGKGRTSLHSAVISGQRGIIHCILEMPEISLYLLNASDAEGNTPLHLSVSHKCYSILLLILRNKRVDKHVMNHNHFTAAELFYTQKQEVYRQVCNRQVTGMLQQKLQLQQEPRLEDEPRTLHHHFLHCLIQDLPFLASSLSLSYVYETEERIVKAEEWDSFKEFLRKPLPAAFRVTSKYIRLKLENDFMKYLQAEAIESGALEAIKPLPWFHEFLKLETEVGNMTRQESVSMIILFSTVSDFYSTLFEMAVDLRTNAKKHLQFLGAVDRNRCLYNGPALQRVIYRYNAYWLPLLAQYTESSLMYAFGIATGLIRYKTDCEQFYGRVLDNSGVVSSAISEPANISALQKLTTYDLVSAVKRQSPFYYQSVQDDQEEQVSTSVVFKEAGTKDPVTMSMMISIFLQFFDIGVDAALLSQNISLLFIGMLIVISVRGFLTNLMKPRDNIKFVGAVDRNSCLYDGPAIERAIYRSKIEILFQQIEECLLASLDAQYTESSSICEGPLVPPLDCDCHKLNPMRYKTDCEQFYGTIHKLKLYGKDCILWSLMTLTLLNMTFIFMSQLLINAPLMIMVASSPKPLCCQLHAHSYCNDFTKMIGKVLEHDDTDSDRSKAETGSHVQTAMQLIQNFMAEAGAPAPAQPQTVAPEQQGYNPYATHGSVYAAAPTNPPGGYATDYSSGYGY</sequence>
<dbReference type="Pfam" id="PF12796">
    <property type="entry name" value="Ank_2"/>
    <property type="match status" value="2"/>
</dbReference>
<dbReference type="PANTHER" id="PTHR24186">
    <property type="entry name" value="PROTEIN PHOSPHATASE 1 REGULATORY SUBUNIT"/>
    <property type="match status" value="1"/>
</dbReference>
<feature type="transmembrane region" description="Helical" evidence="4">
    <location>
        <begin position="826"/>
        <end position="849"/>
    </location>
</feature>
<evidence type="ECO:0000256" key="1">
    <source>
        <dbReference type="ARBA" id="ARBA00022737"/>
    </source>
</evidence>
<dbReference type="Gene3D" id="3.40.50.150">
    <property type="entry name" value="Vaccinia Virus protein VP39"/>
    <property type="match status" value="1"/>
</dbReference>
<dbReference type="InterPro" id="IPR036770">
    <property type="entry name" value="Ankyrin_rpt-contain_sf"/>
</dbReference>
<organism evidence="6 7">
    <name type="scientific">Arabidopsis arenosa</name>
    <name type="common">Sand rock-cress</name>
    <name type="synonym">Cardaminopsis arenosa</name>
    <dbReference type="NCBI Taxonomy" id="38785"/>
    <lineage>
        <taxon>Eukaryota</taxon>
        <taxon>Viridiplantae</taxon>
        <taxon>Streptophyta</taxon>
        <taxon>Embryophyta</taxon>
        <taxon>Tracheophyta</taxon>
        <taxon>Spermatophyta</taxon>
        <taxon>Magnoliopsida</taxon>
        <taxon>eudicotyledons</taxon>
        <taxon>Gunneridae</taxon>
        <taxon>Pentapetalae</taxon>
        <taxon>rosids</taxon>
        <taxon>malvids</taxon>
        <taxon>Brassicales</taxon>
        <taxon>Brassicaceae</taxon>
        <taxon>Camelineae</taxon>
        <taxon>Arabidopsis</taxon>
    </lineage>
</organism>
<dbReference type="InterPro" id="IPR002110">
    <property type="entry name" value="Ankyrin_rpt"/>
</dbReference>
<proteinExistence type="predicted"/>
<dbReference type="PROSITE" id="PS50297">
    <property type="entry name" value="ANK_REP_REGION"/>
    <property type="match status" value="1"/>
</dbReference>
<dbReference type="GO" id="GO:0005886">
    <property type="term" value="C:plasma membrane"/>
    <property type="evidence" value="ECO:0007669"/>
    <property type="project" value="TreeGrafter"/>
</dbReference>
<dbReference type="PROSITE" id="PS50088">
    <property type="entry name" value="ANK_REPEAT"/>
    <property type="match status" value="2"/>
</dbReference>
<name>A0A8S1ZVF0_ARAAE</name>
<reference evidence="6" key="1">
    <citation type="submission" date="2021-01" db="EMBL/GenBank/DDBJ databases">
        <authorList>
            <person name="Bezrukov I."/>
        </authorList>
    </citation>
    <scope>NUCLEOTIDE SEQUENCE</scope>
</reference>
<protein>
    <recommendedName>
        <fullName evidence="5">Abscisic acid G-protein coupled receptor-like domain-containing protein</fullName>
    </recommendedName>
</protein>
<evidence type="ECO:0000313" key="7">
    <source>
        <dbReference type="Proteomes" id="UP000682877"/>
    </source>
</evidence>
<evidence type="ECO:0000256" key="4">
    <source>
        <dbReference type="SAM" id="Phobius"/>
    </source>
</evidence>
<dbReference type="Gene3D" id="1.25.40.20">
    <property type="entry name" value="Ankyrin repeat-containing domain"/>
    <property type="match status" value="3"/>
</dbReference>
<keyword evidence="4" id="KW-0812">Transmembrane</keyword>
<evidence type="ECO:0000256" key="2">
    <source>
        <dbReference type="ARBA" id="ARBA00023043"/>
    </source>
</evidence>
<gene>
    <name evidence="6" type="ORF">AARE701A_LOCUS6323</name>
</gene>
<keyword evidence="1" id="KW-0677">Repeat</keyword>
<dbReference type="EMBL" id="LR999453">
    <property type="protein sequence ID" value="CAE5966110.1"/>
    <property type="molecule type" value="Genomic_DNA"/>
</dbReference>
<evidence type="ECO:0000313" key="6">
    <source>
        <dbReference type="EMBL" id="CAE5966110.1"/>
    </source>
</evidence>
<feature type="transmembrane region" description="Helical" evidence="4">
    <location>
        <begin position="705"/>
        <end position="722"/>
    </location>
</feature>
<keyword evidence="7" id="KW-1185">Reference proteome</keyword>
<dbReference type="AlphaFoldDB" id="A0A8S1ZVF0"/>
<dbReference type="InterPro" id="IPR025969">
    <property type="entry name" value="ABA_GPCR_dom"/>
</dbReference>
<keyword evidence="4" id="KW-1133">Transmembrane helix</keyword>
<dbReference type="SMART" id="SM00248">
    <property type="entry name" value="ANK"/>
    <property type="match status" value="8"/>
</dbReference>
<evidence type="ECO:0000256" key="3">
    <source>
        <dbReference type="PROSITE-ProRule" id="PRU00023"/>
    </source>
</evidence>
<keyword evidence="4" id="KW-0472">Membrane</keyword>